<feature type="domain" description="HTH myb-type" evidence="8">
    <location>
        <begin position="9"/>
        <end position="66"/>
    </location>
</feature>
<gene>
    <name evidence="9" type="primary">RAX3</name>
    <name evidence="9" type="ORF">HAX54_011335</name>
</gene>
<evidence type="ECO:0000256" key="6">
    <source>
        <dbReference type="ARBA" id="ARBA00023242"/>
    </source>
</evidence>
<evidence type="ECO:0000256" key="1">
    <source>
        <dbReference type="ARBA" id="ARBA00004123"/>
    </source>
</evidence>
<evidence type="ECO:0000256" key="2">
    <source>
        <dbReference type="ARBA" id="ARBA00022737"/>
    </source>
</evidence>
<dbReference type="Pfam" id="PF00249">
    <property type="entry name" value="Myb_DNA-binding"/>
    <property type="match status" value="1"/>
</dbReference>
<keyword evidence="5" id="KW-0804">Transcription</keyword>
<keyword evidence="4" id="KW-0238">DNA-binding</keyword>
<evidence type="ECO:0000259" key="7">
    <source>
        <dbReference type="PROSITE" id="PS50090"/>
    </source>
</evidence>
<dbReference type="PANTHER" id="PTHR48000">
    <property type="entry name" value="OS09G0431300 PROTEIN"/>
    <property type="match status" value="1"/>
</dbReference>
<sequence length="149" mass="16839">MGRAPCCDKANVKRGPWSPEEDSKLKAYIEQHGTGGNLLTLPQKVGLKRCGKSCRLRWLELFRPNIKHESSTDEGRQHNLVVSMGVLAVGNNLWSIAAAQLPGRTDNDIKNYRNTRSRRNYYYAISSEKIIGHGTGYNHNKRDDEGTRK</sequence>
<keyword evidence="2" id="KW-0677">Repeat</keyword>
<dbReference type="Gene3D" id="1.10.10.60">
    <property type="entry name" value="Homeodomain-like"/>
    <property type="match status" value="2"/>
</dbReference>
<dbReference type="PROSITE" id="PS51294">
    <property type="entry name" value="HTH_MYB"/>
    <property type="match status" value="1"/>
</dbReference>
<dbReference type="SMART" id="SM00717">
    <property type="entry name" value="SANT"/>
    <property type="match status" value="1"/>
</dbReference>
<dbReference type="InterPro" id="IPR009057">
    <property type="entry name" value="Homeodomain-like_sf"/>
</dbReference>
<dbReference type="PANTHER" id="PTHR48000:SF55">
    <property type="entry name" value="TRANSCRIPTION FACTOR RAX3-LIKE"/>
    <property type="match status" value="1"/>
</dbReference>
<dbReference type="InterPro" id="IPR001005">
    <property type="entry name" value="SANT/Myb"/>
</dbReference>
<dbReference type="CDD" id="cd00167">
    <property type="entry name" value="SANT"/>
    <property type="match status" value="1"/>
</dbReference>
<proteinExistence type="predicted"/>
<comment type="caution">
    <text evidence="9">The sequence shown here is derived from an EMBL/GenBank/DDBJ whole genome shotgun (WGS) entry which is preliminary data.</text>
</comment>
<feature type="domain" description="Myb-like" evidence="7">
    <location>
        <begin position="9"/>
        <end position="62"/>
    </location>
</feature>
<dbReference type="PROSITE" id="PS50090">
    <property type="entry name" value="MYB_LIKE"/>
    <property type="match status" value="1"/>
</dbReference>
<accession>A0ABS8TJP1</accession>
<evidence type="ECO:0000259" key="8">
    <source>
        <dbReference type="PROSITE" id="PS51294"/>
    </source>
</evidence>
<dbReference type="EMBL" id="JACEIK010001640">
    <property type="protein sequence ID" value="MCD7471055.1"/>
    <property type="molecule type" value="Genomic_DNA"/>
</dbReference>
<evidence type="ECO:0000313" key="9">
    <source>
        <dbReference type="EMBL" id="MCD7471055.1"/>
    </source>
</evidence>
<name>A0ABS8TJP1_DATST</name>
<keyword evidence="3" id="KW-0805">Transcription regulation</keyword>
<evidence type="ECO:0000256" key="4">
    <source>
        <dbReference type="ARBA" id="ARBA00023125"/>
    </source>
</evidence>
<keyword evidence="10" id="KW-1185">Reference proteome</keyword>
<organism evidence="9 10">
    <name type="scientific">Datura stramonium</name>
    <name type="common">Jimsonweed</name>
    <name type="synonym">Common thornapple</name>
    <dbReference type="NCBI Taxonomy" id="4076"/>
    <lineage>
        <taxon>Eukaryota</taxon>
        <taxon>Viridiplantae</taxon>
        <taxon>Streptophyta</taxon>
        <taxon>Embryophyta</taxon>
        <taxon>Tracheophyta</taxon>
        <taxon>Spermatophyta</taxon>
        <taxon>Magnoliopsida</taxon>
        <taxon>eudicotyledons</taxon>
        <taxon>Gunneridae</taxon>
        <taxon>Pentapetalae</taxon>
        <taxon>asterids</taxon>
        <taxon>lamiids</taxon>
        <taxon>Solanales</taxon>
        <taxon>Solanaceae</taxon>
        <taxon>Solanoideae</taxon>
        <taxon>Datureae</taxon>
        <taxon>Datura</taxon>
    </lineage>
</organism>
<protein>
    <submittedName>
        <fullName evidence="9">Transcription factor rax3</fullName>
    </submittedName>
</protein>
<evidence type="ECO:0000256" key="5">
    <source>
        <dbReference type="ARBA" id="ARBA00023163"/>
    </source>
</evidence>
<keyword evidence="6" id="KW-0539">Nucleus</keyword>
<dbReference type="SUPFAM" id="SSF46689">
    <property type="entry name" value="Homeodomain-like"/>
    <property type="match status" value="1"/>
</dbReference>
<evidence type="ECO:0000313" key="10">
    <source>
        <dbReference type="Proteomes" id="UP000823775"/>
    </source>
</evidence>
<reference evidence="9 10" key="1">
    <citation type="journal article" date="2021" name="BMC Genomics">
        <title>Datura genome reveals duplications of psychoactive alkaloid biosynthetic genes and high mutation rate following tissue culture.</title>
        <authorList>
            <person name="Rajewski A."/>
            <person name="Carter-House D."/>
            <person name="Stajich J."/>
            <person name="Litt A."/>
        </authorList>
    </citation>
    <scope>NUCLEOTIDE SEQUENCE [LARGE SCALE GENOMIC DNA]</scope>
    <source>
        <strain evidence="9">AR-01</strain>
    </source>
</reference>
<evidence type="ECO:0000256" key="3">
    <source>
        <dbReference type="ARBA" id="ARBA00023015"/>
    </source>
</evidence>
<comment type="subcellular location">
    <subcellularLocation>
        <location evidence="1">Nucleus</location>
    </subcellularLocation>
</comment>
<dbReference type="InterPro" id="IPR017930">
    <property type="entry name" value="Myb_dom"/>
</dbReference>
<dbReference type="Proteomes" id="UP000823775">
    <property type="component" value="Unassembled WGS sequence"/>
</dbReference>